<dbReference type="PANTHER" id="PTHR30383">
    <property type="entry name" value="THIOESTERASE 1/PROTEASE 1/LYSOPHOSPHOLIPASE L1"/>
    <property type="match status" value="1"/>
</dbReference>
<feature type="chain" id="PRO_5045251261" evidence="1">
    <location>
        <begin position="20"/>
        <end position="198"/>
    </location>
</feature>
<dbReference type="PROSITE" id="PS01098">
    <property type="entry name" value="LIPASE_GDSL_SER"/>
    <property type="match status" value="1"/>
</dbReference>
<name>A0ABT7XHY3_9NEIS</name>
<comment type="caution">
    <text evidence="3">The sequence shown here is derived from an EMBL/GenBank/DDBJ whole genome shotgun (WGS) entry which is preliminary data.</text>
</comment>
<gene>
    <name evidence="3" type="ORF">QU481_00530</name>
</gene>
<keyword evidence="4" id="KW-1185">Reference proteome</keyword>
<dbReference type="InterPro" id="IPR013830">
    <property type="entry name" value="SGNH_hydro"/>
</dbReference>
<dbReference type="RefSeq" id="WP_289827904.1">
    <property type="nucleotide sequence ID" value="NZ_JAUEDK010000001.1"/>
</dbReference>
<reference evidence="3" key="1">
    <citation type="submission" date="2023-06" db="EMBL/GenBank/DDBJ databases">
        <authorList>
            <person name="Zhang S."/>
        </authorList>
    </citation>
    <scope>NUCLEOTIDE SEQUENCE</scope>
    <source>
        <strain evidence="3">SG2303</strain>
    </source>
</reference>
<dbReference type="EMBL" id="JAUEDK010000001">
    <property type="protein sequence ID" value="MDN0073384.1"/>
    <property type="molecule type" value="Genomic_DNA"/>
</dbReference>
<proteinExistence type="predicted"/>
<dbReference type="InterPro" id="IPR008265">
    <property type="entry name" value="Lipase_GDSL_AS"/>
</dbReference>
<feature type="signal peptide" evidence="1">
    <location>
        <begin position="1"/>
        <end position="19"/>
    </location>
</feature>
<dbReference type="CDD" id="cd01822">
    <property type="entry name" value="Lysophospholipase_L1_like"/>
    <property type="match status" value="1"/>
</dbReference>
<protein>
    <submittedName>
        <fullName evidence="3">Arylesterase</fullName>
    </submittedName>
</protein>
<dbReference type="InterPro" id="IPR036514">
    <property type="entry name" value="SGNH_hydro_sf"/>
</dbReference>
<dbReference type="PANTHER" id="PTHR30383:SF24">
    <property type="entry name" value="THIOESTERASE 1_PROTEASE 1_LYSOPHOSPHOLIPASE L1"/>
    <property type="match status" value="1"/>
</dbReference>
<evidence type="ECO:0000256" key="1">
    <source>
        <dbReference type="SAM" id="SignalP"/>
    </source>
</evidence>
<dbReference type="Gene3D" id="3.40.50.1110">
    <property type="entry name" value="SGNH hydrolase"/>
    <property type="match status" value="1"/>
</dbReference>
<feature type="domain" description="SGNH hydrolase-type esterase" evidence="2">
    <location>
        <begin position="24"/>
        <end position="181"/>
    </location>
</feature>
<keyword evidence="1" id="KW-0732">Signal</keyword>
<organism evidence="3 4">
    <name type="scientific">Crenobacter oryzisoli</name>
    <dbReference type="NCBI Taxonomy" id="3056844"/>
    <lineage>
        <taxon>Bacteria</taxon>
        <taxon>Pseudomonadati</taxon>
        <taxon>Pseudomonadota</taxon>
        <taxon>Betaproteobacteria</taxon>
        <taxon>Neisseriales</taxon>
        <taxon>Neisseriaceae</taxon>
        <taxon>Crenobacter</taxon>
    </lineage>
</organism>
<evidence type="ECO:0000259" key="2">
    <source>
        <dbReference type="Pfam" id="PF13472"/>
    </source>
</evidence>
<dbReference type="InterPro" id="IPR051532">
    <property type="entry name" value="Ester_Hydrolysis_Enzymes"/>
</dbReference>
<evidence type="ECO:0000313" key="3">
    <source>
        <dbReference type="EMBL" id="MDN0073384.1"/>
    </source>
</evidence>
<dbReference type="SUPFAM" id="SSF52266">
    <property type="entry name" value="SGNH hydrolase"/>
    <property type="match status" value="1"/>
</dbReference>
<dbReference type="Proteomes" id="UP001168540">
    <property type="component" value="Unassembled WGS sequence"/>
</dbReference>
<dbReference type="Pfam" id="PF13472">
    <property type="entry name" value="Lipase_GDSL_2"/>
    <property type="match status" value="1"/>
</dbReference>
<accession>A0ABT7XHY3</accession>
<sequence>MFKALRILLLWCLALPVPAATLLVFGDSLSAGYGLSPDQGWVSLLQRQLGDAHRIVNASQSGETTAGGASRLPKVLKVHKPQVVILELGGNDGLRGLPLAEMQANLDTMIRASKAAGARVLLVGMALPPNYGRPYTDQFHAVYDTLARQHRTGYVPLLIAGFATDRSRFQADGIHPVAAAQAQMMQTVYRQLRPLLKS</sequence>
<evidence type="ECO:0000313" key="4">
    <source>
        <dbReference type="Proteomes" id="UP001168540"/>
    </source>
</evidence>